<dbReference type="Gene3D" id="3.40.1190.10">
    <property type="entry name" value="Mur-like, catalytic domain"/>
    <property type="match status" value="1"/>
</dbReference>
<comment type="similarity">
    <text evidence="10">Belongs to the MurCDEF family. MurF subfamily.</text>
</comment>
<dbReference type="InterPro" id="IPR035911">
    <property type="entry name" value="MurE/MurF_N"/>
</dbReference>
<evidence type="ECO:0000256" key="8">
    <source>
        <dbReference type="ARBA" id="ARBA00023306"/>
    </source>
</evidence>
<comment type="pathway">
    <text evidence="10 11">Cell wall biogenesis; peptidoglycan biosynthesis.</text>
</comment>
<dbReference type="InterPro" id="IPR051046">
    <property type="entry name" value="MurCDEF_CellWall_CoF430Synth"/>
</dbReference>
<dbReference type="Pfam" id="PF02875">
    <property type="entry name" value="Mur_ligase_C"/>
    <property type="match status" value="1"/>
</dbReference>
<evidence type="ECO:0000259" key="13">
    <source>
        <dbReference type="Pfam" id="PF02875"/>
    </source>
</evidence>
<dbReference type="HAMAP" id="MF_02019">
    <property type="entry name" value="MurF"/>
    <property type="match status" value="1"/>
</dbReference>
<dbReference type="GO" id="GO:0051301">
    <property type="term" value="P:cell division"/>
    <property type="evidence" value="ECO:0007669"/>
    <property type="project" value="UniProtKB-KW"/>
</dbReference>
<evidence type="ECO:0000256" key="3">
    <source>
        <dbReference type="ARBA" id="ARBA00022618"/>
    </source>
</evidence>
<dbReference type="SUPFAM" id="SSF63418">
    <property type="entry name" value="MurE/MurF N-terminal domain"/>
    <property type="match status" value="1"/>
</dbReference>
<dbReference type="Gene3D" id="3.90.190.20">
    <property type="entry name" value="Mur ligase, C-terminal domain"/>
    <property type="match status" value="1"/>
</dbReference>
<feature type="domain" description="Mur ligase central" evidence="14">
    <location>
        <begin position="109"/>
        <end position="297"/>
    </location>
</feature>
<name>D4RWZ9_9FIRM</name>
<dbReference type="EMBL" id="ABWN01000018">
    <property type="protein sequence ID" value="EFF69439.1"/>
    <property type="molecule type" value="Genomic_DNA"/>
</dbReference>
<keyword evidence="6 10" id="KW-0133">Cell shape</keyword>
<evidence type="ECO:0000256" key="9">
    <source>
        <dbReference type="ARBA" id="ARBA00023316"/>
    </source>
</evidence>
<evidence type="ECO:0000256" key="2">
    <source>
        <dbReference type="ARBA" id="ARBA00022598"/>
    </source>
</evidence>
<dbReference type="EC" id="6.3.2.10" evidence="10 11"/>
<dbReference type="GO" id="GO:0005524">
    <property type="term" value="F:ATP binding"/>
    <property type="evidence" value="ECO:0007669"/>
    <property type="project" value="UniProtKB-UniRule"/>
</dbReference>
<keyword evidence="9 10" id="KW-0961">Cell wall biogenesis/degradation</keyword>
<sequence length="456" mass="49919">MQNFYVRDIVKATKGEVLCGDMNIPIENVSTDSNSIKENSLFVPIIGERVDAHTFIDSAIANGAVAVLTSEHDEMTGNVPYIRVSNTTMALQEIGKYYGKLMIMPKIGVTGSVGKTTTKEMIACALSAGYKVFKTSGNSNSQIGVPLTLLKMSPDDQIAVIEMGMSMRGEMSRLSELVELDDAVITNIGVSHIEQLKTRDGICEEKFHIQDAIHAKDGIVFINGDDAILNKHKSELRHRIITFGLGNDNDYFATNIKVKNGGVDFTVNIKNKGSYDARLNVLGEHNVRNALVAIAVAERHGIEVTEAIKALAGYEGVSMRQQITDVNGVTIIDDSYNASPDSMKAGIDVLCDYNNNGRKIAVLADMLELGDKSADYHKEVGGYMAEKKIDELILFGTMAANIGDGFNGSYKLFKKREEINEYLLKNLKSGDAILFKGSRGMKLNECVDFLKENYNG</sequence>
<dbReference type="GO" id="GO:0071555">
    <property type="term" value="P:cell wall organization"/>
    <property type="evidence" value="ECO:0007669"/>
    <property type="project" value="UniProtKB-KW"/>
</dbReference>
<dbReference type="InterPro" id="IPR036615">
    <property type="entry name" value="Mur_ligase_C_dom_sf"/>
</dbReference>
<evidence type="ECO:0000256" key="4">
    <source>
        <dbReference type="ARBA" id="ARBA00022741"/>
    </source>
</evidence>
<proteinExistence type="inferred from homology"/>
<evidence type="ECO:0000256" key="7">
    <source>
        <dbReference type="ARBA" id="ARBA00022984"/>
    </source>
</evidence>
<dbReference type="GO" id="GO:0008766">
    <property type="term" value="F:UDP-N-acetylmuramoylalanyl-D-glutamyl-2,6-diaminopimelate-D-alanyl-D-alanine ligase activity"/>
    <property type="evidence" value="ECO:0007669"/>
    <property type="project" value="RHEA"/>
</dbReference>
<dbReference type="SUPFAM" id="SSF53244">
    <property type="entry name" value="MurD-like peptide ligases, peptide-binding domain"/>
    <property type="match status" value="1"/>
</dbReference>
<keyword evidence="5 10" id="KW-0067">ATP-binding</keyword>
<protein>
    <recommendedName>
        <fullName evidence="10 11">UDP-N-acetylmuramoyl-tripeptide--D-alanyl-D-alanine ligase</fullName>
        <ecNumber evidence="10 11">6.3.2.10</ecNumber>
    </recommendedName>
    <alternativeName>
        <fullName evidence="10">D-alanyl-D-alanine-adding enzyme</fullName>
    </alternativeName>
</protein>
<dbReference type="InterPro" id="IPR005863">
    <property type="entry name" value="UDP-N-AcMur_synth"/>
</dbReference>
<dbReference type="AlphaFoldDB" id="D4RWZ9"/>
<dbReference type="eggNOG" id="COG0770">
    <property type="taxonomic scope" value="Bacteria"/>
</dbReference>
<dbReference type="PANTHER" id="PTHR43024">
    <property type="entry name" value="UDP-N-ACETYLMURAMOYL-TRIPEPTIDE--D-ALANYL-D-ALANINE LIGASE"/>
    <property type="match status" value="1"/>
</dbReference>
<accession>D4RWZ9</accession>
<dbReference type="InterPro" id="IPR004101">
    <property type="entry name" value="Mur_ligase_C"/>
</dbReference>
<evidence type="ECO:0000313" key="16">
    <source>
        <dbReference type="Proteomes" id="UP000006238"/>
    </source>
</evidence>
<evidence type="ECO:0000256" key="1">
    <source>
        <dbReference type="ARBA" id="ARBA00022490"/>
    </source>
</evidence>
<dbReference type="STRING" id="45851.BHV86_07500"/>
<dbReference type="UniPathway" id="UPA00219"/>
<reference evidence="15 16" key="1">
    <citation type="submission" date="2010-02" db="EMBL/GenBank/DDBJ databases">
        <authorList>
            <person name="Weinstock G."/>
            <person name="Sodergren E."/>
            <person name="Clifton S."/>
            <person name="Fulton L."/>
            <person name="Fulton B."/>
            <person name="Courtney L."/>
            <person name="Fronick C."/>
            <person name="Harrison M."/>
            <person name="Strong C."/>
            <person name="Farmer C."/>
            <person name="Delahaunty K."/>
            <person name="Markovic C."/>
            <person name="Hall O."/>
            <person name="Minx P."/>
            <person name="Tomlinson C."/>
            <person name="Mitreva M."/>
            <person name="Nelson J."/>
            <person name="Hou S."/>
            <person name="Wollam A."/>
            <person name="Pepin K.H."/>
            <person name="Johnson M."/>
            <person name="Bhonagiri V."/>
            <person name="Zhang X."/>
            <person name="Suruliraj S."/>
            <person name="Warren W."/>
            <person name="Chinwalla A."/>
            <person name="Mardis E.R."/>
            <person name="Wilson R.K."/>
        </authorList>
    </citation>
    <scope>NUCLEOTIDE SEQUENCE [LARGE SCALE GENOMIC DNA]</scope>
    <source>
        <strain evidence="15 16">DSM 2876</strain>
    </source>
</reference>
<dbReference type="GO" id="GO:0009252">
    <property type="term" value="P:peptidoglycan biosynthetic process"/>
    <property type="evidence" value="ECO:0007669"/>
    <property type="project" value="UniProtKB-UniRule"/>
</dbReference>
<keyword evidence="4 10" id="KW-0547">Nucleotide-binding</keyword>
<dbReference type="InterPro" id="IPR000713">
    <property type="entry name" value="Mur_ligase_N"/>
</dbReference>
<dbReference type="GO" id="GO:0005737">
    <property type="term" value="C:cytoplasm"/>
    <property type="evidence" value="ECO:0007669"/>
    <property type="project" value="UniProtKB-SubCell"/>
</dbReference>
<evidence type="ECO:0000256" key="6">
    <source>
        <dbReference type="ARBA" id="ARBA00022960"/>
    </source>
</evidence>
<keyword evidence="8 10" id="KW-0131">Cell cycle</keyword>
<dbReference type="GO" id="GO:0047480">
    <property type="term" value="F:UDP-N-acetylmuramoyl-tripeptide-D-alanyl-D-alanine ligase activity"/>
    <property type="evidence" value="ECO:0007669"/>
    <property type="project" value="UniProtKB-UniRule"/>
</dbReference>
<comment type="subcellular location">
    <subcellularLocation>
        <location evidence="10 11">Cytoplasm</location>
    </subcellularLocation>
</comment>
<feature type="binding site" evidence="10">
    <location>
        <begin position="111"/>
        <end position="117"/>
    </location>
    <ligand>
        <name>ATP</name>
        <dbReference type="ChEBI" id="CHEBI:30616"/>
    </ligand>
</feature>
<dbReference type="InterPro" id="IPR036565">
    <property type="entry name" value="Mur-like_cat_sf"/>
</dbReference>
<keyword evidence="7 10" id="KW-0573">Peptidoglycan synthesis</keyword>
<evidence type="ECO:0000256" key="10">
    <source>
        <dbReference type="HAMAP-Rule" id="MF_02019"/>
    </source>
</evidence>
<evidence type="ECO:0000313" key="15">
    <source>
        <dbReference type="EMBL" id="EFF69439.1"/>
    </source>
</evidence>
<evidence type="ECO:0000259" key="12">
    <source>
        <dbReference type="Pfam" id="PF01225"/>
    </source>
</evidence>
<dbReference type="SUPFAM" id="SSF53623">
    <property type="entry name" value="MurD-like peptide ligases, catalytic domain"/>
    <property type="match status" value="1"/>
</dbReference>
<dbReference type="PANTHER" id="PTHR43024:SF1">
    <property type="entry name" value="UDP-N-ACETYLMURAMOYL-TRIPEPTIDE--D-ALANYL-D-ALANINE LIGASE"/>
    <property type="match status" value="1"/>
</dbReference>
<comment type="caution">
    <text evidence="15">The sequence shown here is derived from an EMBL/GenBank/DDBJ whole genome shotgun (WGS) entry which is preliminary data.</text>
</comment>
<dbReference type="GO" id="GO:0008360">
    <property type="term" value="P:regulation of cell shape"/>
    <property type="evidence" value="ECO:0007669"/>
    <property type="project" value="UniProtKB-KW"/>
</dbReference>
<keyword evidence="1 10" id="KW-0963">Cytoplasm</keyword>
<evidence type="ECO:0000256" key="5">
    <source>
        <dbReference type="ARBA" id="ARBA00022840"/>
    </source>
</evidence>
<dbReference type="NCBIfam" id="TIGR01143">
    <property type="entry name" value="murF"/>
    <property type="match status" value="1"/>
</dbReference>
<evidence type="ECO:0000256" key="11">
    <source>
        <dbReference type="RuleBase" id="RU004136"/>
    </source>
</evidence>
<keyword evidence="3 10" id="KW-0132">Cell division</keyword>
<keyword evidence="2 10" id="KW-0436">Ligase</keyword>
<feature type="domain" description="Mur ligase N-terminal catalytic" evidence="12">
    <location>
        <begin position="26"/>
        <end position="94"/>
    </location>
</feature>
<comment type="catalytic activity">
    <reaction evidence="10 11">
        <text>D-alanyl-D-alanine + UDP-N-acetyl-alpha-D-muramoyl-L-alanyl-gamma-D-glutamyl-meso-2,6-diaminopimelate + ATP = UDP-N-acetyl-alpha-D-muramoyl-L-alanyl-gamma-D-glutamyl-meso-2,6-diaminopimeloyl-D-alanyl-D-alanine + ADP + phosphate + H(+)</text>
        <dbReference type="Rhea" id="RHEA:28374"/>
        <dbReference type="ChEBI" id="CHEBI:15378"/>
        <dbReference type="ChEBI" id="CHEBI:30616"/>
        <dbReference type="ChEBI" id="CHEBI:43474"/>
        <dbReference type="ChEBI" id="CHEBI:57822"/>
        <dbReference type="ChEBI" id="CHEBI:61386"/>
        <dbReference type="ChEBI" id="CHEBI:83905"/>
        <dbReference type="ChEBI" id="CHEBI:456216"/>
        <dbReference type="EC" id="6.3.2.10"/>
    </reaction>
</comment>
<dbReference type="Pfam" id="PF01225">
    <property type="entry name" value="Mur_ligase"/>
    <property type="match status" value="1"/>
</dbReference>
<dbReference type="InterPro" id="IPR013221">
    <property type="entry name" value="Mur_ligase_cen"/>
</dbReference>
<comment type="function">
    <text evidence="10 11">Involved in cell wall formation. Catalyzes the final step in the synthesis of UDP-N-acetylmuramoyl-pentapeptide, the precursor of murein.</text>
</comment>
<dbReference type="Gene3D" id="3.40.1390.10">
    <property type="entry name" value="MurE/MurF, N-terminal domain"/>
    <property type="match status" value="1"/>
</dbReference>
<evidence type="ECO:0000259" key="14">
    <source>
        <dbReference type="Pfam" id="PF08245"/>
    </source>
</evidence>
<keyword evidence="16" id="KW-1185">Reference proteome</keyword>
<dbReference type="HOGENOM" id="CLU_031507_1_2_9"/>
<organism evidence="15 16">
    <name type="scientific">Eshraghiella crossota DSM 2876</name>
    <dbReference type="NCBI Taxonomy" id="511680"/>
    <lineage>
        <taxon>Bacteria</taxon>
        <taxon>Bacillati</taxon>
        <taxon>Bacillota</taxon>
        <taxon>Clostridia</taxon>
        <taxon>Lachnospirales</taxon>
        <taxon>Lachnospiraceae</taxon>
        <taxon>Eshraghiella</taxon>
    </lineage>
</organism>
<dbReference type="GeneID" id="98918715"/>
<gene>
    <name evidence="10 15" type="primary">murF</name>
    <name evidence="15" type="ORF">BUTYVIB_00350</name>
</gene>
<dbReference type="Proteomes" id="UP000006238">
    <property type="component" value="Unassembled WGS sequence"/>
</dbReference>
<dbReference type="RefSeq" id="WP_005601103.1">
    <property type="nucleotide sequence ID" value="NZ_GG663519.1"/>
</dbReference>
<dbReference type="Pfam" id="PF08245">
    <property type="entry name" value="Mur_ligase_M"/>
    <property type="match status" value="1"/>
</dbReference>
<feature type="domain" description="Mur ligase C-terminal" evidence="13">
    <location>
        <begin position="320"/>
        <end position="439"/>
    </location>
</feature>